<dbReference type="Gene3D" id="3.40.50.150">
    <property type="entry name" value="Vaccinia Virus protein VP39"/>
    <property type="match status" value="1"/>
</dbReference>
<comment type="caution">
    <text evidence="2">The sequence shown here is derived from an EMBL/GenBank/DDBJ whole genome shotgun (WGS) entry which is preliminary data.</text>
</comment>
<feature type="domain" description="Methyltransferase" evidence="1">
    <location>
        <begin position="67"/>
        <end position="163"/>
    </location>
</feature>
<keyword evidence="2" id="KW-0808">Transferase</keyword>
<dbReference type="GO" id="GO:0032259">
    <property type="term" value="P:methylation"/>
    <property type="evidence" value="ECO:0007669"/>
    <property type="project" value="UniProtKB-KW"/>
</dbReference>
<gene>
    <name evidence="2" type="ORF">CH338_20645</name>
</gene>
<dbReference type="GO" id="GO:0008168">
    <property type="term" value="F:methyltransferase activity"/>
    <property type="evidence" value="ECO:0007669"/>
    <property type="project" value="UniProtKB-KW"/>
</dbReference>
<protein>
    <submittedName>
        <fullName evidence="2">Methyltransferase</fullName>
    </submittedName>
</protein>
<dbReference type="OrthoDB" id="9765084at2"/>
<accession>A0A327KB78</accession>
<dbReference type="AlphaFoldDB" id="A0A327KB78"/>
<reference evidence="2 3" key="1">
    <citation type="submission" date="2017-07" db="EMBL/GenBank/DDBJ databases">
        <title>Draft Genome Sequences of Select Purple Nonsulfur Bacteria.</title>
        <authorList>
            <person name="Lasarre B."/>
            <person name="Mckinlay J.B."/>
        </authorList>
    </citation>
    <scope>NUCLEOTIDE SEQUENCE [LARGE SCALE GENOMIC DNA]</scope>
    <source>
        <strain evidence="2 3">DSM 11907</strain>
    </source>
</reference>
<evidence type="ECO:0000313" key="3">
    <source>
        <dbReference type="Proteomes" id="UP000248863"/>
    </source>
</evidence>
<dbReference type="EMBL" id="NPEU01000300">
    <property type="protein sequence ID" value="RAI34602.1"/>
    <property type="molecule type" value="Genomic_DNA"/>
</dbReference>
<dbReference type="PANTHER" id="PTHR43591">
    <property type="entry name" value="METHYLTRANSFERASE"/>
    <property type="match status" value="1"/>
</dbReference>
<proteinExistence type="predicted"/>
<dbReference type="NCBIfam" id="NF038261">
    <property type="entry name" value="rhodoquin_RquA"/>
    <property type="match status" value="1"/>
</dbReference>
<organism evidence="2 3">
    <name type="scientific">Rhodoplanes elegans</name>
    <dbReference type="NCBI Taxonomy" id="29408"/>
    <lineage>
        <taxon>Bacteria</taxon>
        <taxon>Pseudomonadati</taxon>
        <taxon>Pseudomonadota</taxon>
        <taxon>Alphaproteobacteria</taxon>
        <taxon>Hyphomicrobiales</taxon>
        <taxon>Nitrobacteraceae</taxon>
        <taxon>Rhodoplanes</taxon>
    </lineage>
</organism>
<sequence length="232" mass="26334">MPHREAASAPAIPSYLDVHYWWAYVHPNAVKVFERQWLANLILWGNYARLRDAALDLLGDVLPGRTLQVACAYGDLTPHLVERVSAGQGAVDIVDVLPVQLDNLRRKLAADAPARLLETDSSALPLPDASYDRVLLFFLLHEQPESWRRRTLAEAVRVLKPGGRLVIVDYAKPHWWNPLRYVFAPVLAALEPFALDLWREDVSGWMPALPPDRKIERRSYFGGLYQALVVDR</sequence>
<keyword evidence="2" id="KW-0489">Methyltransferase</keyword>
<name>A0A327KB78_9BRAD</name>
<dbReference type="InterPro" id="IPR041698">
    <property type="entry name" value="Methyltransf_25"/>
</dbReference>
<dbReference type="SUPFAM" id="SSF53335">
    <property type="entry name" value="S-adenosyl-L-methionine-dependent methyltransferases"/>
    <property type="match status" value="1"/>
</dbReference>
<dbReference type="InterPro" id="IPR029063">
    <property type="entry name" value="SAM-dependent_MTases_sf"/>
</dbReference>
<evidence type="ECO:0000259" key="1">
    <source>
        <dbReference type="Pfam" id="PF13649"/>
    </source>
</evidence>
<dbReference type="Pfam" id="PF13649">
    <property type="entry name" value="Methyltransf_25"/>
    <property type="match status" value="1"/>
</dbReference>
<dbReference type="Proteomes" id="UP000248863">
    <property type="component" value="Unassembled WGS sequence"/>
</dbReference>
<evidence type="ECO:0000313" key="2">
    <source>
        <dbReference type="EMBL" id="RAI34602.1"/>
    </source>
</evidence>
<dbReference type="CDD" id="cd02440">
    <property type="entry name" value="AdoMet_MTases"/>
    <property type="match status" value="1"/>
</dbReference>
<keyword evidence="3" id="KW-1185">Reference proteome</keyword>
<dbReference type="PANTHER" id="PTHR43591:SF24">
    <property type="entry name" value="2-METHOXY-6-POLYPRENYL-1,4-BENZOQUINOL METHYLASE, MITOCHONDRIAL"/>
    <property type="match status" value="1"/>
</dbReference>